<dbReference type="EMBL" id="LR796181">
    <property type="protein sequence ID" value="CAB4124415.1"/>
    <property type="molecule type" value="Genomic_DNA"/>
</dbReference>
<proteinExistence type="predicted"/>
<reference evidence="2" key="1">
    <citation type="submission" date="2020-05" db="EMBL/GenBank/DDBJ databases">
        <authorList>
            <person name="Chiriac C."/>
            <person name="Salcher M."/>
            <person name="Ghai R."/>
            <person name="Kavagutti S V."/>
        </authorList>
    </citation>
    <scope>NUCLEOTIDE SEQUENCE</scope>
</reference>
<evidence type="ECO:0000313" key="2">
    <source>
        <dbReference type="EMBL" id="CAB5220703.1"/>
    </source>
</evidence>
<protein>
    <submittedName>
        <fullName evidence="2">Uncharacterized protein</fullName>
    </submittedName>
</protein>
<organism evidence="2">
    <name type="scientific">uncultured Caudovirales phage</name>
    <dbReference type="NCBI Taxonomy" id="2100421"/>
    <lineage>
        <taxon>Viruses</taxon>
        <taxon>Duplodnaviria</taxon>
        <taxon>Heunggongvirae</taxon>
        <taxon>Uroviricota</taxon>
        <taxon>Caudoviricetes</taxon>
        <taxon>Peduoviridae</taxon>
        <taxon>Maltschvirus</taxon>
        <taxon>Maltschvirus maltsch</taxon>
    </lineage>
</organism>
<sequence length="63" mass="6867">MWLMIAVMCSGAKAEECIPMIWKQSFATEEQCIKAEPQAMADLPPGVTYAYPRCVEAPGQSSA</sequence>
<dbReference type="EMBL" id="LR798291">
    <property type="protein sequence ID" value="CAB5220703.1"/>
    <property type="molecule type" value="Genomic_DNA"/>
</dbReference>
<gene>
    <name evidence="2" type="ORF">UFOVP246_26</name>
    <name evidence="1" type="ORF">UFOVP59_6</name>
</gene>
<evidence type="ECO:0000313" key="1">
    <source>
        <dbReference type="EMBL" id="CAB4124415.1"/>
    </source>
</evidence>
<accession>A0A6J7X0D2</accession>
<name>A0A6J7X0D2_9CAUD</name>